<keyword evidence="4 6" id="KW-0238">DNA-binding</keyword>
<feature type="domain" description="DNA-binding protein H-NS-like C-terminal" evidence="5">
    <location>
        <begin position="69"/>
        <end position="114"/>
    </location>
</feature>
<dbReference type="SUPFAM" id="SSF81273">
    <property type="entry name" value="H-NS histone-like proteins"/>
    <property type="match status" value="1"/>
</dbReference>
<evidence type="ECO:0000256" key="4">
    <source>
        <dbReference type="ARBA" id="ARBA00023125"/>
    </source>
</evidence>
<dbReference type="Proteomes" id="UP000316030">
    <property type="component" value="Unassembled WGS sequence"/>
</dbReference>
<keyword evidence="3" id="KW-0963">Cytoplasm</keyword>
<name>A0A521CH69_9RHOB</name>
<protein>
    <submittedName>
        <fullName evidence="6">DNA-binding protein H-NS</fullName>
    </submittedName>
</protein>
<dbReference type="GO" id="GO:0003680">
    <property type="term" value="F:minor groove of adenine-thymine-rich DNA binding"/>
    <property type="evidence" value="ECO:0007669"/>
    <property type="project" value="TreeGrafter"/>
</dbReference>
<evidence type="ECO:0000259" key="5">
    <source>
        <dbReference type="SMART" id="SM00528"/>
    </source>
</evidence>
<dbReference type="PANTHER" id="PTHR38097">
    <property type="match status" value="1"/>
</dbReference>
<dbReference type="GO" id="GO:0000976">
    <property type="term" value="F:transcription cis-regulatory region binding"/>
    <property type="evidence" value="ECO:0007669"/>
    <property type="project" value="TreeGrafter"/>
</dbReference>
<dbReference type="OrthoDB" id="5297879at2"/>
<evidence type="ECO:0000256" key="1">
    <source>
        <dbReference type="ARBA" id="ARBA00004453"/>
    </source>
</evidence>
<dbReference type="AlphaFoldDB" id="A0A521CH69"/>
<evidence type="ECO:0000256" key="2">
    <source>
        <dbReference type="ARBA" id="ARBA00010610"/>
    </source>
</evidence>
<evidence type="ECO:0000313" key="6">
    <source>
        <dbReference type="EMBL" id="SMO58807.1"/>
    </source>
</evidence>
<dbReference type="GO" id="GO:0001217">
    <property type="term" value="F:DNA-binding transcription repressor activity"/>
    <property type="evidence" value="ECO:0007669"/>
    <property type="project" value="TreeGrafter"/>
</dbReference>
<sequence>MSNVTNTLASDLDGLSLAELKALEKKIAKAIASYEDRQRATALAALEMKAKEMGFSLAELTGVAGVRRAKSKSAGIPKYANPADPAQTWTGKGRRPDWFVAAVASGKSPEDLEI</sequence>
<dbReference type="GO" id="GO:0003681">
    <property type="term" value="F:bent DNA binding"/>
    <property type="evidence" value="ECO:0007669"/>
    <property type="project" value="TreeGrafter"/>
</dbReference>
<dbReference type="PANTHER" id="PTHR38097:SF2">
    <property type="entry name" value="DNA-BINDING PROTEIN STPA"/>
    <property type="match status" value="1"/>
</dbReference>
<proteinExistence type="inferred from homology"/>
<dbReference type="Gene3D" id="4.10.430.10">
    <property type="entry name" value="Histone-like protein H-NS, C-terminal domain"/>
    <property type="match status" value="1"/>
</dbReference>
<dbReference type="RefSeq" id="WP_142492788.1">
    <property type="nucleotide sequence ID" value="NZ_FXTO01000006.1"/>
</dbReference>
<dbReference type="EMBL" id="FXTO01000006">
    <property type="protein sequence ID" value="SMO58807.1"/>
    <property type="molecule type" value="Genomic_DNA"/>
</dbReference>
<reference evidence="6 7" key="1">
    <citation type="submission" date="2017-05" db="EMBL/GenBank/DDBJ databases">
        <authorList>
            <person name="Varghese N."/>
            <person name="Submissions S."/>
        </authorList>
    </citation>
    <scope>NUCLEOTIDE SEQUENCE [LARGE SCALE GENOMIC DNA]</scope>
    <source>
        <strain evidence="6 7">DSM 29506</strain>
    </source>
</reference>
<dbReference type="GO" id="GO:0032993">
    <property type="term" value="C:protein-DNA complex"/>
    <property type="evidence" value="ECO:0007669"/>
    <property type="project" value="TreeGrafter"/>
</dbReference>
<dbReference type="InterPro" id="IPR037150">
    <property type="entry name" value="H-NS_C_dom_sf"/>
</dbReference>
<comment type="similarity">
    <text evidence="2">Belongs to the histone-like protein H-NS family.</text>
</comment>
<dbReference type="GO" id="GO:0005829">
    <property type="term" value="C:cytosol"/>
    <property type="evidence" value="ECO:0007669"/>
    <property type="project" value="TreeGrafter"/>
</dbReference>
<accession>A0A521CH69</accession>
<dbReference type="SMART" id="SM00528">
    <property type="entry name" value="HNS"/>
    <property type="match status" value="1"/>
</dbReference>
<dbReference type="GO" id="GO:0009295">
    <property type="term" value="C:nucleoid"/>
    <property type="evidence" value="ECO:0007669"/>
    <property type="project" value="UniProtKB-SubCell"/>
</dbReference>
<evidence type="ECO:0000313" key="7">
    <source>
        <dbReference type="Proteomes" id="UP000316030"/>
    </source>
</evidence>
<gene>
    <name evidence="6" type="ORF">SAMN06265173_106168</name>
</gene>
<keyword evidence="7" id="KW-1185">Reference proteome</keyword>
<comment type="subcellular location">
    <subcellularLocation>
        <location evidence="1">Cytoplasm</location>
        <location evidence="1">Nucleoid</location>
    </subcellularLocation>
</comment>
<dbReference type="InterPro" id="IPR027444">
    <property type="entry name" value="H-NS_C_dom"/>
</dbReference>
<evidence type="ECO:0000256" key="3">
    <source>
        <dbReference type="ARBA" id="ARBA00022490"/>
    </source>
</evidence>
<organism evidence="6 7">
    <name type="scientific">Thalassovita litoralis</name>
    <dbReference type="NCBI Taxonomy" id="1010611"/>
    <lineage>
        <taxon>Bacteria</taxon>
        <taxon>Pseudomonadati</taxon>
        <taxon>Pseudomonadota</taxon>
        <taxon>Alphaproteobacteria</taxon>
        <taxon>Rhodobacterales</taxon>
        <taxon>Roseobacteraceae</taxon>
        <taxon>Thalassovita</taxon>
    </lineage>
</organism>
<dbReference type="Pfam" id="PF00816">
    <property type="entry name" value="Histone_HNS"/>
    <property type="match status" value="1"/>
</dbReference>